<evidence type="ECO:0000313" key="4">
    <source>
        <dbReference type="Proteomes" id="UP000001555"/>
    </source>
</evidence>
<dbReference type="HOGENOM" id="CLU_2944237_0_0_1"/>
<dbReference type="InParanoid" id="B7PER2"/>
<dbReference type="PANTHER" id="PTHR12785">
    <property type="entry name" value="SPLICING FACTOR 3B"/>
    <property type="match status" value="1"/>
</dbReference>
<dbReference type="PANTHER" id="PTHR12785:SF6">
    <property type="entry name" value="SPLICING FACTOR 3B SUBUNIT 2"/>
    <property type="match status" value="1"/>
</dbReference>
<dbReference type="InterPro" id="IPR052584">
    <property type="entry name" value="U2_snRNP_Complex_Component"/>
</dbReference>
<organism>
    <name type="scientific">Ixodes scapularis</name>
    <name type="common">Black-legged tick</name>
    <name type="synonym">Deer tick</name>
    <dbReference type="NCBI Taxonomy" id="6945"/>
    <lineage>
        <taxon>Eukaryota</taxon>
        <taxon>Metazoa</taxon>
        <taxon>Ecdysozoa</taxon>
        <taxon>Arthropoda</taxon>
        <taxon>Chelicerata</taxon>
        <taxon>Arachnida</taxon>
        <taxon>Acari</taxon>
        <taxon>Parasitiformes</taxon>
        <taxon>Ixodida</taxon>
        <taxon>Ixodoidea</taxon>
        <taxon>Ixodidae</taxon>
        <taxon>Ixodinae</taxon>
        <taxon>Ixodes</taxon>
    </lineage>
</organism>
<dbReference type="VEuPathDB" id="VectorBase:ISCP_030088"/>
<evidence type="ECO:0000256" key="1">
    <source>
        <dbReference type="SAM" id="MobiDB-lite"/>
    </source>
</evidence>
<dbReference type="OrthoDB" id="10260794at2759"/>
<evidence type="ECO:0000313" key="2">
    <source>
        <dbReference type="EMBL" id="EEC05084.1"/>
    </source>
</evidence>
<dbReference type="EnsemblMetazoa" id="ISCW024275-RA">
    <property type="protein sequence ID" value="ISCW024275-PA"/>
    <property type="gene ID" value="ISCW024275"/>
</dbReference>
<feature type="compositionally biased region" description="Basic and acidic residues" evidence="1">
    <location>
        <begin position="12"/>
        <end position="35"/>
    </location>
</feature>
<reference evidence="2 4" key="1">
    <citation type="submission" date="2008-03" db="EMBL/GenBank/DDBJ databases">
        <title>Annotation of Ixodes scapularis.</title>
        <authorList>
            <consortium name="Ixodes scapularis Genome Project Consortium"/>
            <person name="Caler E."/>
            <person name="Hannick L.I."/>
            <person name="Bidwell S."/>
            <person name="Joardar V."/>
            <person name="Thiagarajan M."/>
            <person name="Amedeo P."/>
            <person name="Galinsky K.J."/>
            <person name="Schobel S."/>
            <person name="Inman J."/>
            <person name="Hostetler J."/>
            <person name="Miller J."/>
            <person name="Hammond M."/>
            <person name="Megy K."/>
            <person name="Lawson D."/>
            <person name="Kodira C."/>
            <person name="Sutton G."/>
            <person name="Meyer J."/>
            <person name="Hill C.A."/>
            <person name="Birren B."/>
            <person name="Nene V."/>
            <person name="Collins F."/>
            <person name="Alarcon-Chaidez F."/>
            <person name="Wikel S."/>
            <person name="Strausberg R."/>
        </authorList>
    </citation>
    <scope>NUCLEOTIDE SEQUENCE [LARGE SCALE GENOMIC DNA]</scope>
    <source>
        <strain evidence="4">Wikel</strain>
        <strain evidence="2">Wikel colony</strain>
    </source>
</reference>
<name>B7PER2_IXOSC</name>
<protein>
    <submittedName>
        <fullName evidence="2 3">Uncharacterized protein</fullName>
    </submittedName>
</protein>
<keyword evidence="5" id="KW-1267">Proteomics identification</keyword>
<dbReference type="VEuPathDB" id="VectorBase:ISCW024275"/>
<sequence>MDSAAMAARYEQTLREQQSHLAKEDLSDMVAEHAARQKNKRKKQQQDSGKVAKKYKEFKF</sequence>
<evidence type="ECO:0007829" key="5">
    <source>
        <dbReference type="PeptideAtlas" id="B7PER2"/>
    </source>
</evidence>
<dbReference type="PaxDb" id="6945-B7PER2"/>
<keyword evidence="4" id="KW-1185">Reference proteome</keyword>
<dbReference type="EMBL" id="ABJB010792414">
    <property type="status" value="NOT_ANNOTATED_CDS"/>
    <property type="molecule type" value="Genomic_DNA"/>
</dbReference>
<dbReference type="VEuPathDB" id="VectorBase:ISCI024275"/>
<reference evidence="3" key="2">
    <citation type="submission" date="2020-05" db="UniProtKB">
        <authorList>
            <consortium name="EnsemblMetazoa"/>
        </authorList>
    </citation>
    <scope>IDENTIFICATION</scope>
    <source>
        <strain evidence="3">wikel</strain>
    </source>
</reference>
<dbReference type="Proteomes" id="UP000001555">
    <property type="component" value="Unassembled WGS sequence"/>
</dbReference>
<dbReference type="AlphaFoldDB" id="B7PER2"/>
<accession>B7PER2</accession>
<proteinExistence type="evidence at protein level"/>
<gene>
    <name evidence="2" type="ORF">IscW_ISCW024275</name>
</gene>
<dbReference type="EMBL" id="DS697332">
    <property type="protein sequence ID" value="EEC05084.1"/>
    <property type="molecule type" value="Genomic_DNA"/>
</dbReference>
<evidence type="ECO:0000313" key="3">
    <source>
        <dbReference type="EnsemblMetazoa" id="ISCW024275-PA"/>
    </source>
</evidence>
<feature type="region of interest" description="Disordered" evidence="1">
    <location>
        <begin position="1"/>
        <end position="60"/>
    </location>
</feature>
<dbReference type="STRING" id="6945.B7PER2"/>